<dbReference type="Gene3D" id="1.25.10.10">
    <property type="entry name" value="Leucine-rich Repeat Variant"/>
    <property type="match status" value="1"/>
</dbReference>
<name>A0A3Q7Y1Q1_CICAR</name>
<dbReference type="InterPro" id="IPR016024">
    <property type="entry name" value="ARM-type_fold"/>
</dbReference>
<dbReference type="InterPro" id="IPR011989">
    <property type="entry name" value="ARM-like"/>
</dbReference>
<evidence type="ECO:0000313" key="7">
    <source>
        <dbReference type="Proteomes" id="UP000087171"/>
    </source>
</evidence>
<dbReference type="SUPFAM" id="SSF48371">
    <property type="entry name" value="ARM repeat"/>
    <property type="match status" value="1"/>
</dbReference>
<dbReference type="STRING" id="3827.A0A3Q7Y1Q1"/>
<keyword evidence="2" id="KW-0813">Transport</keyword>
<sequence>MASTSPPPPPPPTESPIRDPHEPEINSTQRNYLEEIVYKRRRIEESQDKSLIHGFQLQQHAAKILESNGLSSLQEAIDEYIQFKKQTSFTVFKSLALHYPNAFSFKLAKLLEVHPSIQTRAETVSLLVHILTEGINNSMSSSIIIELKNPMLHSLKLESEESMLPSLCEAVGLLADRCFQSPLGGWEELLDYVCVECLSGESKLNHMKGLMLLTELPVTVVQNREFWLNEGNFDLVFTHLLNFNFSMDDELKALAYNASISLMIFSKDLQRTQVSDTLLPILLSFIDEQGEEQVLVNSVNRLSDLASVDDGNIFLGKHYEVFWCMIRVAEKEDASKDLRSAAINLIKELDAANANAIETMIENLSSEELKRTLEVSMIMMTYVVEHDLWYEVDNKDCVRAGMTDAFSLGSFLFNCLSLDSDENVFVPMAIEMITMKYASDIDWRLRNAAMFAIGWIANKNFKGKMMIQHYEHLLNLVLKSMDDLNHRVLWATMHTIRLLCEYKEFLMHAQYHKKFLAKLVRVVRCHLCARVQAYAVIAIRCLVTKCGIDKILTITFGEQIVQSLLVLLKHEKQKLQEEAIDTLKSISVLMPEYFRQNHLDTAMEALKVIVSDKNRLPKLFLRAKCLECMVFLVRKVGQDKFEEQEVVQVVESLISLEGKLRSTACLTKCVILKALDQICRCPRVDINKFINKIMPMLLESALPHIDLTVDNPKDDSSEDKHLVETISTRACNTLSYCAIRSSLNFSPHIGLVTQMFIRLLVCPSLEIRKASMLALPKILLSVKVGDKSDGIKRGLAFCIVRSLIIAFNKETDSGLSIILLRLLAECIQSCSPFFTDELIRILAHEINRTLRVFIKVEIEKAQMWSWKGRSESFPIEEAIQDVDHLIATTVNTFKDRFMLYVDDLLSNVVVFLADDTSDRLMAFAISIFNVIMPLFPDKLPPYHERYISTSYHALWNFYPFAQLHATRAIGICAIFGGDQFKSSASLGVSRLYGFMTKPLSISENSDSEDVKTSYDMAVASLGKICEFHRDGIDGPAVIRRWLNLLPLKYDFNEARYAHGLLSKMIQRSDEDLFGKNNENLPKIISVVKEILSTPDRLGTEEAINQMIDFIDQHGGMEGYKS</sequence>
<accession>A0A3Q7Y1Q1</accession>
<evidence type="ECO:0000256" key="4">
    <source>
        <dbReference type="ARBA" id="ARBA00022737"/>
    </source>
</evidence>
<proteinExistence type="predicted"/>
<evidence type="ECO:0000256" key="3">
    <source>
        <dbReference type="ARBA" id="ARBA00022490"/>
    </source>
</evidence>
<gene>
    <name evidence="8" type="primary">LOC101496120</name>
</gene>
<evidence type="ECO:0000256" key="2">
    <source>
        <dbReference type="ARBA" id="ARBA00022448"/>
    </source>
</evidence>
<dbReference type="GeneID" id="101496120"/>
<evidence type="ECO:0000313" key="8">
    <source>
        <dbReference type="RefSeq" id="XP_027191451.1"/>
    </source>
</evidence>
<dbReference type="PANTHER" id="PTHR10527">
    <property type="entry name" value="IMPORTIN BETA"/>
    <property type="match status" value="1"/>
</dbReference>
<reference evidence="8" key="2">
    <citation type="submission" date="2025-08" db="UniProtKB">
        <authorList>
            <consortium name="RefSeq"/>
        </authorList>
    </citation>
    <scope>IDENTIFICATION</scope>
    <source>
        <tissue evidence="8">Etiolated seedlings</tissue>
    </source>
</reference>
<keyword evidence="4" id="KW-0677">Repeat</keyword>
<dbReference type="AlphaFoldDB" id="A0A3Q7Y1Q1"/>
<evidence type="ECO:0000256" key="1">
    <source>
        <dbReference type="ARBA" id="ARBA00004496"/>
    </source>
</evidence>
<dbReference type="InterPro" id="IPR040122">
    <property type="entry name" value="Importin_beta"/>
</dbReference>
<organism evidence="7 8">
    <name type="scientific">Cicer arietinum</name>
    <name type="common">Chickpea</name>
    <name type="synonym">Garbanzo</name>
    <dbReference type="NCBI Taxonomy" id="3827"/>
    <lineage>
        <taxon>Eukaryota</taxon>
        <taxon>Viridiplantae</taxon>
        <taxon>Streptophyta</taxon>
        <taxon>Embryophyta</taxon>
        <taxon>Tracheophyta</taxon>
        <taxon>Spermatophyta</taxon>
        <taxon>Magnoliopsida</taxon>
        <taxon>eudicotyledons</taxon>
        <taxon>Gunneridae</taxon>
        <taxon>Pentapetalae</taxon>
        <taxon>rosids</taxon>
        <taxon>fabids</taxon>
        <taxon>Fabales</taxon>
        <taxon>Fabaceae</taxon>
        <taxon>Papilionoideae</taxon>
        <taxon>50 kb inversion clade</taxon>
        <taxon>NPAAA clade</taxon>
        <taxon>Hologalegina</taxon>
        <taxon>IRL clade</taxon>
        <taxon>Cicereae</taxon>
        <taxon>Cicer</taxon>
    </lineage>
</organism>
<dbReference type="RefSeq" id="XP_027191451.1">
    <property type="nucleotide sequence ID" value="XM_027335650.1"/>
</dbReference>
<dbReference type="Proteomes" id="UP000087171">
    <property type="component" value="Chromosome Ca6"/>
</dbReference>
<keyword evidence="5" id="KW-0653">Protein transport</keyword>
<evidence type="ECO:0000256" key="6">
    <source>
        <dbReference type="SAM" id="MobiDB-lite"/>
    </source>
</evidence>
<dbReference type="OrthoDB" id="1429950at2759"/>
<feature type="compositionally biased region" description="Pro residues" evidence="6">
    <location>
        <begin position="1"/>
        <end position="14"/>
    </location>
</feature>
<evidence type="ECO:0000256" key="5">
    <source>
        <dbReference type="ARBA" id="ARBA00022927"/>
    </source>
</evidence>
<dbReference type="RefSeq" id="XP_073225983.1">
    <property type="nucleotide sequence ID" value="XM_073369882.1"/>
</dbReference>
<keyword evidence="7" id="KW-1185">Reference proteome</keyword>
<feature type="region of interest" description="Disordered" evidence="6">
    <location>
        <begin position="1"/>
        <end position="29"/>
    </location>
</feature>
<protein>
    <submittedName>
        <fullName evidence="8">Ran-binding protein 6-like</fullName>
    </submittedName>
</protein>
<keyword evidence="3" id="KW-0963">Cytoplasm</keyword>
<dbReference type="GO" id="GO:0005737">
    <property type="term" value="C:cytoplasm"/>
    <property type="evidence" value="ECO:0007669"/>
    <property type="project" value="UniProtKB-SubCell"/>
</dbReference>
<dbReference type="PaxDb" id="3827-XP_004503110.1"/>
<dbReference type="GO" id="GO:0006606">
    <property type="term" value="P:protein import into nucleus"/>
    <property type="evidence" value="ECO:0007669"/>
    <property type="project" value="InterPro"/>
</dbReference>
<reference evidence="7" key="1">
    <citation type="journal article" date="2013" name="Nat. Biotechnol.">
        <title>Draft genome sequence of chickpea (Cicer arietinum) provides a resource for trait improvement.</title>
        <authorList>
            <person name="Varshney R.K."/>
            <person name="Song C."/>
            <person name="Saxena R.K."/>
            <person name="Azam S."/>
            <person name="Yu S."/>
            <person name="Sharpe A.G."/>
            <person name="Cannon S."/>
            <person name="Baek J."/>
            <person name="Rosen B.D."/>
            <person name="Tar'an B."/>
            <person name="Millan T."/>
            <person name="Zhang X."/>
            <person name="Ramsay L.D."/>
            <person name="Iwata A."/>
            <person name="Wang Y."/>
            <person name="Nelson W."/>
            <person name="Farmer A.D."/>
            <person name="Gaur P.M."/>
            <person name="Soderlund C."/>
            <person name="Penmetsa R.V."/>
            <person name="Xu C."/>
            <person name="Bharti A.K."/>
            <person name="He W."/>
            <person name="Winter P."/>
            <person name="Zhao S."/>
            <person name="Hane J.K."/>
            <person name="Carrasquilla-Garcia N."/>
            <person name="Condie J.A."/>
            <person name="Upadhyaya H.D."/>
            <person name="Luo M.C."/>
            <person name="Thudi M."/>
            <person name="Gowda C.L."/>
            <person name="Singh N.P."/>
            <person name="Lichtenzveig J."/>
            <person name="Gali K.K."/>
            <person name="Rubio J."/>
            <person name="Nadarajan N."/>
            <person name="Dolezel J."/>
            <person name="Bansal K.C."/>
            <person name="Xu X."/>
            <person name="Edwards D."/>
            <person name="Zhang G."/>
            <person name="Kahl G."/>
            <person name="Gil J."/>
            <person name="Singh K.B."/>
            <person name="Datta S.K."/>
            <person name="Jackson S.A."/>
            <person name="Wang J."/>
            <person name="Cook D.R."/>
        </authorList>
    </citation>
    <scope>NUCLEOTIDE SEQUENCE [LARGE SCALE GENOMIC DNA]</scope>
    <source>
        <strain evidence="7">cv. CDC Frontier</strain>
    </source>
</reference>
<comment type="subcellular location">
    <subcellularLocation>
        <location evidence="1">Cytoplasm</location>
    </subcellularLocation>
</comment>